<dbReference type="EMBL" id="AP019831">
    <property type="protein sequence ID" value="BBM43994.1"/>
    <property type="molecule type" value="Genomic_DNA"/>
</dbReference>
<keyword evidence="3" id="KW-1185">Reference proteome</keyword>
<dbReference type="Proteomes" id="UP000422644">
    <property type="component" value="Chromosome"/>
</dbReference>
<evidence type="ECO:0000313" key="3">
    <source>
        <dbReference type="Proteomes" id="UP000422644"/>
    </source>
</evidence>
<dbReference type="SUPFAM" id="SSF56281">
    <property type="entry name" value="Metallo-hydrolase/oxidoreductase"/>
    <property type="match status" value="1"/>
</dbReference>
<dbReference type="OrthoDB" id="367237at2"/>
<name>A0A510JXT6_9FUSO</name>
<dbReference type="PANTHER" id="PTHR42951:SF17">
    <property type="entry name" value="METALLO-BETA-LACTAMASE DOMAIN-CONTAINING PROTEIN"/>
    <property type="match status" value="1"/>
</dbReference>
<dbReference type="Gene3D" id="3.60.15.10">
    <property type="entry name" value="Ribonuclease Z/Hydroxyacylglutathione hydrolase-like"/>
    <property type="match status" value="1"/>
</dbReference>
<organism evidence="2 3">
    <name type="scientific">Leptotrichia trevisanii</name>
    <dbReference type="NCBI Taxonomy" id="109328"/>
    <lineage>
        <taxon>Bacteria</taxon>
        <taxon>Fusobacteriati</taxon>
        <taxon>Fusobacteriota</taxon>
        <taxon>Fusobacteriia</taxon>
        <taxon>Fusobacteriales</taxon>
        <taxon>Leptotrichiaceae</taxon>
        <taxon>Leptotrichia</taxon>
    </lineage>
</organism>
<protein>
    <submittedName>
        <fullName evidence="2">Beta-lactamase</fullName>
    </submittedName>
</protein>
<dbReference type="AlphaFoldDB" id="A0A510JXT6"/>
<evidence type="ECO:0000313" key="2">
    <source>
        <dbReference type="EMBL" id="BBM43994.1"/>
    </source>
</evidence>
<dbReference type="PANTHER" id="PTHR42951">
    <property type="entry name" value="METALLO-BETA-LACTAMASE DOMAIN-CONTAINING"/>
    <property type="match status" value="1"/>
</dbReference>
<feature type="domain" description="Metallo-beta-lactamase" evidence="1">
    <location>
        <begin position="9"/>
        <end position="225"/>
    </location>
</feature>
<dbReference type="InterPro" id="IPR036866">
    <property type="entry name" value="RibonucZ/Hydroxyglut_hydro"/>
</dbReference>
<sequence>MIEKIKIGLNNLYLFKNKNDEYLLLDTGINVKNKEILKKLIQKIGDVKKIKVIVLSHSHSDHVGNLKMLIDEIGDVRVIAHRNSENILETGKSVIPNGFYPFTKKVSKKLKSKKNFSKNIFPKLEKIDMEKVIFIDFLQQERILLSEYGFGNMEIIETKGHSDDSISLAVFDEKNNEKYLFCGDMVQNLCFKFPLIPLFGENKEELIENWKKIILNGYDKIFPATGKEVTVRDLIRRLGKDEKNRI</sequence>
<dbReference type="InterPro" id="IPR050855">
    <property type="entry name" value="NDM-1-like"/>
</dbReference>
<dbReference type="SMART" id="SM00849">
    <property type="entry name" value="Lactamase_B"/>
    <property type="match status" value="1"/>
</dbReference>
<dbReference type="RefSeq" id="WP_155282288.1">
    <property type="nucleotide sequence ID" value="NZ_AP019831.1"/>
</dbReference>
<proteinExistence type="predicted"/>
<reference evidence="2 3" key="1">
    <citation type="submission" date="2019-07" db="EMBL/GenBank/DDBJ databases">
        <title>Complete Genome Sequence of Leptotrichia trevisanii Strain JMUB3870.</title>
        <authorList>
            <person name="Watanabe S."/>
            <person name="Cui L."/>
        </authorList>
    </citation>
    <scope>NUCLEOTIDE SEQUENCE [LARGE SCALE GENOMIC DNA]</scope>
    <source>
        <strain evidence="2 3">JMUB3870</strain>
    </source>
</reference>
<dbReference type="InterPro" id="IPR001279">
    <property type="entry name" value="Metallo-B-lactamas"/>
</dbReference>
<evidence type="ECO:0000259" key="1">
    <source>
        <dbReference type="SMART" id="SM00849"/>
    </source>
</evidence>
<gene>
    <name evidence="2" type="ORF">JMUB3870_0084</name>
</gene>
<dbReference type="Pfam" id="PF00753">
    <property type="entry name" value="Lactamase_B"/>
    <property type="match status" value="1"/>
</dbReference>
<accession>A0A510JXT6</accession>